<dbReference type="RefSeq" id="XP_030553663.1">
    <property type="nucleotide sequence ID" value="XM_030697803.2"/>
</dbReference>
<dbReference type="Gene3D" id="2.170.150.80">
    <property type="entry name" value="NAC domain"/>
    <property type="match status" value="1"/>
</dbReference>
<dbReference type="GO" id="GO:0006355">
    <property type="term" value="P:regulation of DNA-templated transcription"/>
    <property type="evidence" value="ECO:0007669"/>
    <property type="project" value="InterPro"/>
</dbReference>
<evidence type="ECO:0000256" key="3">
    <source>
        <dbReference type="ARBA" id="ARBA00023125"/>
    </source>
</evidence>
<name>A0A8B8R4U1_9MYRT</name>
<evidence type="ECO:0000256" key="5">
    <source>
        <dbReference type="ARBA" id="ARBA00023242"/>
    </source>
</evidence>
<dbReference type="AlphaFoldDB" id="A0A8B8R4U1"/>
<protein>
    <submittedName>
        <fullName evidence="9">NAC domain-containing protein 83-like isoform X2</fullName>
    </submittedName>
</protein>
<evidence type="ECO:0000256" key="6">
    <source>
        <dbReference type="SAM" id="MobiDB-lite"/>
    </source>
</evidence>
<keyword evidence="3" id="KW-0238">DNA-binding</keyword>
<gene>
    <name evidence="9" type="primary">LOC115757532</name>
</gene>
<accession>A0A8B8R4U1</accession>
<dbReference type="GO" id="GO:0003677">
    <property type="term" value="F:DNA binding"/>
    <property type="evidence" value="ECO:0007669"/>
    <property type="project" value="UniProtKB-KW"/>
</dbReference>
<comment type="subcellular location">
    <subcellularLocation>
        <location evidence="1">Nucleus</location>
    </subcellularLocation>
</comment>
<dbReference type="Proteomes" id="UP000827889">
    <property type="component" value="Chromosome 2"/>
</dbReference>
<keyword evidence="5" id="KW-0539">Nucleus</keyword>
<evidence type="ECO:0000256" key="2">
    <source>
        <dbReference type="ARBA" id="ARBA00023015"/>
    </source>
</evidence>
<dbReference type="Pfam" id="PF02365">
    <property type="entry name" value="NAM"/>
    <property type="match status" value="1"/>
</dbReference>
<keyword evidence="2" id="KW-0805">Transcription regulation</keyword>
<dbReference type="SUPFAM" id="SSF101941">
    <property type="entry name" value="NAC domain"/>
    <property type="match status" value="1"/>
</dbReference>
<proteinExistence type="predicted"/>
<dbReference type="InterPro" id="IPR003441">
    <property type="entry name" value="NAC-dom"/>
</dbReference>
<dbReference type="InterPro" id="IPR036093">
    <property type="entry name" value="NAC_dom_sf"/>
</dbReference>
<feature type="region of interest" description="Disordered" evidence="6">
    <location>
        <begin position="285"/>
        <end position="304"/>
    </location>
</feature>
<sequence length="376" mass="41612">MIMCPLAAEPLADIKYDCSDEEVFKSLECITSGNSLPGNVIRDINPYCYRPENLPGNIWYLTCSGDNRAPENGFWKPKGNPLRVPLNSSISGLKTTLEFCDRQALEGFKTDWIMQEYKITWNGSNCDTRAKAVNSLCRVFQERVYVVDQKMARTFDGSDITRGCNLLSTALLAITSRSNTEQGSTSDHQVVAADIPQNHPMENLHANVDALDDFLELRDLDIPQSPSSSSDNSSCLTKSSDEYFDSLALLQDIEAEQLREVQQKDAHAKLSVSTVKPSNVVTHEVTSGSFTSHEREDMPKTGSSLCDTASAIGSKAAKKRNLKHVVGDGKSQSGCENIASRASTSENTSALERRRKSDKKTNMLKKLCFIPFPFLF</sequence>
<reference evidence="8" key="1">
    <citation type="submission" date="2025-05" db="UniProtKB">
        <authorList>
            <consortium name="RefSeq"/>
        </authorList>
    </citation>
    <scope>NUCLEOTIDE SEQUENCE [LARGE SCALE GENOMIC DNA]</scope>
</reference>
<organism evidence="8 9">
    <name type="scientific">Rhodamnia argentea</name>
    <dbReference type="NCBI Taxonomy" id="178133"/>
    <lineage>
        <taxon>Eukaryota</taxon>
        <taxon>Viridiplantae</taxon>
        <taxon>Streptophyta</taxon>
        <taxon>Embryophyta</taxon>
        <taxon>Tracheophyta</taxon>
        <taxon>Spermatophyta</taxon>
        <taxon>Magnoliopsida</taxon>
        <taxon>eudicotyledons</taxon>
        <taxon>Gunneridae</taxon>
        <taxon>Pentapetalae</taxon>
        <taxon>rosids</taxon>
        <taxon>malvids</taxon>
        <taxon>Myrtales</taxon>
        <taxon>Myrtaceae</taxon>
        <taxon>Myrtoideae</taxon>
        <taxon>Myrteae</taxon>
        <taxon>Australasian group</taxon>
        <taxon>Rhodamnia</taxon>
    </lineage>
</organism>
<evidence type="ECO:0000313" key="9">
    <source>
        <dbReference type="RefSeq" id="XP_030553663.1"/>
    </source>
</evidence>
<dbReference type="GO" id="GO:0005634">
    <property type="term" value="C:nucleus"/>
    <property type="evidence" value="ECO:0007669"/>
    <property type="project" value="UniProtKB-SubCell"/>
</dbReference>
<reference evidence="9" key="2">
    <citation type="submission" date="2025-08" db="UniProtKB">
        <authorList>
            <consortium name="RefSeq"/>
        </authorList>
    </citation>
    <scope>IDENTIFICATION</scope>
    <source>
        <tissue evidence="9">Leaf</tissue>
    </source>
</reference>
<evidence type="ECO:0000259" key="7">
    <source>
        <dbReference type="PROSITE" id="PS51005"/>
    </source>
</evidence>
<dbReference type="OrthoDB" id="1625833at2759"/>
<dbReference type="GeneID" id="115757532"/>
<dbReference type="PANTHER" id="PTHR31989">
    <property type="entry name" value="NAC DOMAIN-CONTAINING PROTEIN 82-RELATED"/>
    <property type="match status" value="1"/>
</dbReference>
<keyword evidence="4" id="KW-0804">Transcription</keyword>
<evidence type="ECO:0000313" key="8">
    <source>
        <dbReference type="Proteomes" id="UP000827889"/>
    </source>
</evidence>
<dbReference type="PROSITE" id="PS51005">
    <property type="entry name" value="NAC"/>
    <property type="match status" value="1"/>
</dbReference>
<evidence type="ECO:0000256" key="1">
    <source>
        <dbReference type="ARBA" id="ARBA00004123"/>
    </source>
</evidence>
<feature type="domain" description="NAC" evidence="7">
    <location>
        <begin position="10"/>
        <end position="142"/>
    </location>
</feature>
<keyword evidence="8" id="KW-1185">Reference proteome</keyword>
<evidence type="ECO:0000256" key="4">
    <source>
        <dbReference type="ARBA" id="ARBA00023163"/>
    </source>
</evidence>